<evidence type="ECO:0000259" key="3">
    <source>
        <dbReference type="PROSITE" id="PS50093"/>
    </source>
</evidence>
<keyword evidence="1 2" id="KW-0732">Signal</keyword>
<dbReference type="InterPro" id="IPR026444">
    <property type="entry name" value="Secre_tail"/>
</dbReference>
<protein>
    <submittedName>
        <fullName evidence="4">PKD domain-containing protein</fullName>
    </submittedName>
</protein>
<evidence type="ECO:0000256" key="1">
    <source>
        <dbReference type="ARBA" id="ARBA00022729"/>
    </source>
</evidence>
<dbReference type="Pfam" id="PF18911">
    <property type="entry name" value="PKD_4"/>
    <property type="match status" value="1"/>
</dbReference>
<organism evidence="4 5">
    <name type="scientific">Olleya sediminilitoris</name>
    <dbReference type="NCBI Taxonomy" id="2795739"/>
    <lineage>
        <taxon>Bacteria</taxon>
        <taxon>Pseudomonadati</taxon>
        <taxon>Bacteroidota</taxon>
        <taxon>Flavobacteriia</taxon>
        <taxon>Flavobacteriales</taxon>
        <taxon>Flavobacteriaceae</taxon>
    </lineage>
</organism>
<evidence type="ECO:0000313" key="4">
    <source>
        <dbReference type="EMBL" id="MBL7559297.1"/>
    </source>
</evidence>
<feature type="chain" id="PRO_5046857195" evidence="2">
    <location>
        <begin position="21"/>
        <end position="305"/>
    </location>
</feature>
<dbReference type="EMBL" id="JAEMEF010000003">
    <property type="protein sequence ID" value="MBL7559297.1"/>
    <property type="molecule type" value="Genomic_DNA"/>
</dbReference>
<name>A0ABS1WJK3_9FLAO</name>
<dbReference type="SUPFAM" id="SSF49299">
    <property type="entry name" value="PKD domain"/>
    <property type="match status" value="1"/>
</dbReference>
<dbReference type="InterPro" id="IPR022409">
    <property type="entry name" value="PKD/Chitinase_dom"/>
</dbReference>
<evidence type="ECO:0000256" key="2">
    <source>
        <dbReference type="SAM" id="SignalP"/>
    </source>
</evidence>
<feature type="signal peptide" evidence="2">
    <location>
        <begin position="1"/>
        <end position="20"/>
    </location>
</feature>
<comment type="caution">
    <text evidence="4">The sequence shown here is derived from an EMBL/GenBank/DDBJ whole genome shotgun (WGS) entry which is preliminary data.</text>
</comment>
<dbReference type="InterPro" id="IPR013783">
    <property type="entry name" value="Ig-like_fold"/>
</dbReference>
<dbReference type="Gene3D" id="2.60.40.10">
    <property type="entry name" value="Immunoglobulins"/>
    <property type="match status" value="1"/>
</dbReference>
<gene>
    <name evidence="4" type="ORF">JAO71_05710</name>
</gene>
<dbReference type="RefSeq" id="WP_202999506.1">
    <property type="nucleotide sequence ID" value="NZ_JAEMEF010000003.1"/>
</dbReference>
<dbReference type="PROSITE" id="PS50093">
    <property type="entry name" value="PKD"/>
    <property type="match status" value="1"/>
</dbReference>
<evidence type="ECO:0000313" key="5">
    <source>
        <dbReference type="Proteomes" id="UP000605013"/>
    </source>
</evidence>
<dbReference type="InterPro" id="IPR000601">
    <property type="entry name" value="PKD_dom"/>
</dbReference>
<sequence length="305" mass="34091">MKNYFFLLLILISSTGNIKAQNKKENININSCQLTSNFSYYKSNCDTVVFNANPSSNTTTTILGYFWDFGDGTNSTLQNPTHSYSSNGNYSVRLTVVGFNNTTEDCCNDVTTKTLNINCIEPCGNVNSITQLNLLGNENVKFFIPNGSLIINSGWSNPTYFWQFTCQSTGYYTWSYDEQPYVDLSNCSGFWEVTATVTVTDSQGNQCSFSRTEDLHPGGTGGFSKISINPLKDTLNIEIDKNLINKNAKTEILVFNMNGEIKEKISLNKNEKTSLNVRKLKPGIYILKLLRNGKITDTKKVVISN</sequence>
<proteinExistence type="predicted"/>
<accession>A0ABS1WJK3</accession>
<dbReference type="InterPro" id="IPR035986">
    <property type="entry name" value="PKD_dom_sf"/>
</dbReference>
<dbReference type="Proteomes" id="UP000605013">
    <property type="component" value="Unassembled WGS sequence"/>
</dbReference>
<dbReference type="NCBIfam" id="TIGR04183">
    <property type="entry name" value="Por_Secre_tail"/>
    <property type="match status" value="1"/>
</dbReference>
<dbReference type="Pfam" id="PF18962">
    <property type="entry name" value="Por_Secre_tail"/>
    <property type="match status" value="1"/>
</dbReference>
<feature type="domain" description="PKD" evidence="3">
    <location>
        <begin position="47"/>
        <end position="96"/>
    </location>
</feature>
<keyword evidence="5" id="KW-1185">Reference proteome</keyword>
<dbReference type="SMART" id="SM00089">
    <property type="entry name" value="PKD"/>
    <property type="match status" value="1"/>
</dbReference>
<dbReference type="CDD" id="cd00146">
    <property type="entry name" value="PKD"/>
    <property type="match status" value="1"/>
</dbReference>
<reference evidence="4 5" key="1">
    <citation type="submission" date="2020-12" db="EMBL/GenBank/DDBJ databases">
        <title>Olleya sediminilitoris sp. nov., isolated from a tidal flat.</title>
        <authorList>
            <person name="Park S."/>
            <person name="Yoon J.-H."/>
        </authorList>
    </citation>
    <scope>NUCLEOTIDE SEQUENCE [LARGE SCALE GENOMIC DNA]</scope>
    <source>
        <strain evidence="4 5">YSTF-M6</strain>
    </source>
</reference>